<feature type="region of interest" description="Disordered" evidence="1">
    <location>
        <begin position="56"/>
        <end position="78"/>
    </location>
</feature>
<dbReference type="Proteomes" id="UP000494106">
    <property type="component" value="Unassembled WGS sequence"/>
</dbReference>
<name>A0A8S0Z2K0_ARCPL</name>
<dbReference type="PANTHER" id="PTHR47331:SF5">
    <property type="entry name" value="RIBONUCLEASE H"/>
    <property type="match status" value="1"/>
</dbReference>
<evidence type="ECO:0000256" key="1">
    <source>
        <dbReference type="SAM" id="MobiDB-lite"/>
    </source>
</evidence>
<dbReference type="PANTHER" id="PTHR47331">
    <property type="entry name" value="PHD-TYPE DOMAIN-CONTAINING PROTEIN"/>
    <property type="match status" value="1"/>
</dbReference>
<dbReference type="OrthoDB" id="8056668at2759"/>
<protein>
    <recommendedName>
        <fullName evidence="4">Gag-pol polyprotein</fullName>
    </recommendedName>
</protein>
<sequence>MYHTPRSRVRSRRSARKDEEPIEGQSSAQELPILPPSLKAEVQAVYIFFSASATKEARTGGGRGKGKDSNGTERQTLRLAEIDDECSVRSDYTNKEVEERLECRHRELEAQPVHDQGQTTDVPCAPLKRNAAIKGTVQLLASTLKDLTAASTSNNLNSNLLSRICTPKDLTLFCGDPMEWIHFKQAYEESTKVCNFKENGNLWRLRKCLKGTAREAVSKLLISATSPETIMSTLELQFDACDVDNCGQALHKLLHYNTHQTTNDDNQCVKEFTKVESSSLAASPESVNHVKSSECKVLLKVVPVSVHGPNGIIKTNALLDDGSTVSLISASLASRAGLRGRRRETMHVCGAWDNSSLVCDTDCINVCRANCNEIKVGKCNEPCATRTPLGWCVHGRAPSSVSKHACNSTLYVTKVLSGLAEPPLEDLHEMGGFEIRNWLSNSSKVLNSLPEESLASSTATVKIGAQHEGERALGIIWYPDDDTLGFVTSFKRNPEDIMNGTKCPTKSELLKVIMSLFDVYGFLSPFTINGKYILVYILR</sequence>
<proteinExistence type="predicted"/>
<evidence type="ECO:0008006" key="4">
    <source>
        <dbReference type="Google" id="ProtNLM"/>
    </source>
</evidence>
<organism evidence="2 3">
    <name type="scientific">Arctia plantaginis</name>
    <name type="common">Wood tiger moth</name>
    <name type="synonym">Phalaena plantaginis</name>
    <dbReference type="NCBI Taxonomy" id="874455"/>
    <lineage>
        <taxon>Eukaryota</taxon>
        <taxon>Metazoa</taxon>
        <taxon>Ecdysozoa</taxon>
        <taxon>Arthropoda</taxon>
        <taxon>Hexapoda</taxon>
        <taxon>Insecta</taxon>
        <taxon>Pterygota</taxon>
        <taxon>Neoptera</taxon>
        <taxon>Endopterygota</taxon>
        <taxon>Lepidoptera</taxon>
        <taxon>Glossata</taxon>
        <taxon>Ditrysia</taxon>
        <taxon>Noctuoidea</taxon>
        <taxon>Erebidae</taxon>
        <taxon>Arctiinae</taxon>
        <taxon>Arctia</taxon>
    </lineage>
</organism>
<feature type="region of interest" description="Disordered" evidence="1">
    <location>
        <begin position="1"/>
        <end position="31"/>
    </location>
</feature>
<comment type="caution">
    <text evidence="2">The sequence shown here is derived from an EMBL/GenBank/DDBJ whole genome shotgun (WGS) entry which is preliminary data.</text>
</comment>
<reference evidence="2 3" key="1">
    <citation type="submission" date="2020-04" db="EMBL/GenBank/DDBJ databases">
        <authorList>
            <person name="Wallbank WR R."/>
            <person name="Pardo Diaz C."/>
            <person name="Kozak K."/>
            <person name="Martin S."/>
            <person name="Jiggins C."/>
            <person name="Moest M."/>
            <person name="Warren A I."/>
            <person name="Byers J.R.P. K."/>
            <person name="Montejo-Kovacevich G."/>
            <person name="Yen C E."/>
        </authorList>
    </citation>
    <scope>NUCLEOTIDE SEQUENCE [LARGE SCALE GENOMIC DNA]</scope>
</reference>
<keyword evidence="3" id="KW-1185">Reference proteome</keyword>
<dbReference type="EMBL" id="CADEBC010000147">
    <property type="protein sequence ID" value="CAB3224453.1"/>
    <property type="molecule type" value="Genomic_DNA"/>
</dbReference>
<gene>
    <name evidence="2" type="ORF">APLA_LOCUS1959</name>
</gene>
<accession>A0A8S0Z2K0</accession>
<feature type="compositionally biased region" description="Basic residues" evidence="1">
    <location>
        <begin position="1"/>
        <end position="15"/>
    </location>
</feature>
<dbReference type="AlphaFoldDB" id="A0A8S0Z2K0"/>
<evidence type="ECO:0000313" key="3">
    <source>
        <dbReference type="Proteomes" id="UP000494106"/>
    </source>
</evidence>
<evidence type="ECO:0000313" key="2">
    <source>
        <dbReference type="EMBL" id="CAB3224453.1"/>
    </source>
</evidence>